<dbReference type="AlphaFoldDB" id="A0A9Q1HX64"/>
<name>A0A9Q1HX64_CONCO</name>
<accession>A0A9Q1HX64</accession>
<reference evidence="2" key="1">
    <citation type="journal article" date="2023" name="Science">
        <title>Genome structures resolve the early diversification of teleost fishes.</title>
        <authorList>
            <person name="Parey E."/>
            <person name="Louis A."/>
            <person name="Montfort J."/>
            <person name="Bouchez O."/>
            <person name="Roques C."/>
            <person name="Iampietro C."/>
            <person name="Lluch J."/>
            <person name="Castinel A."/>
            <person name="Donnadieu C."/>
            <person name="Desvignes T."/>
            <person name="Floi Bucao C."/>
            <person name="Jouanno E."/>
            <person name="Wen M."/>
            <person name="Mejri S."/>
            <person name="Dirks R."/>
            <person name="Jansen H."/>
            <person name="Henkel C."/>
            <person name="Chen W.J."/>
            <person name="Zahm M."/>
            <person name="Cabau C."/>
            <person name="Klopp C."/>
            <person name="Thompson A.W."/>
            <person name="Robinson-Rechavi M."/>
            <person name="Braasch I."/>
            <person name="Lecointre G."/>
            <person name="Bobe J."/>
            <person name="Postlethwait J.H."/>
            <person name="Berthelot C."/>
            <person name="Roest Crollius H."/>
            <person name="Guiguen Y."/>
        </authorList>
    </citation>
    <scope>NUCLEOTIDE SEQUENCE</scope>
    <source>
        <strain evidence="2">Concon-B</strain>
    </source>
</reference>
<feature type="region of interest" description="Disordered" evidence="1">
    <location>
        <begin position="127"/>
        <end position="147"/>
    </location>
</feature>
<evidence type="ECO:0000256" key="1">
    <source>
        <dbReference type="SAM" id="MobiDB-lite"/>
    </source>
</evidence>
<dbReference type="Proteomes" id="UP001152803">
    <property type="component" value="Unassembled WGS sequence"/>
</dbReference>
<gene>
    <name evidence="2" type="ORF">COCON_G00136670</name>
</gene>
<evidence type="ECO:0000313" key="3">
    <source>
        <dbReference type="Proteomes" id="UP001152803"/>
    </source>
</evidence>
<organism evidence="2 3">
    <name type="scientific">Conger conger</name>
    <name type="common">Conger eel</name>
    <name type="synonym">Muraena conger</name>
    <dbReference type="NCBI Taxonomy" id="82655"/>
    <lineage>
        <taxon>Eukaryota</taxon>
        <taxon>Metazoa</taxon>
        <taxon>Chordata</taxon>
        <taxon>Craniata</taxon>
        <taxon>Vertebrata</taxon>
        <taxon>Euteleostomi</taxon>
        <taxon>Actinopterygii</taxon>
        <taxon>Neopterygii</taxon>
        <taxon>Teleostei</taxon>
        <taxon>Anguilliformes</taxon>
        <taxon>Congridae</taxon>
        <taxon>Conger</taxon>
    </lineage>
</organism>
<feature type="region of interest" description="Disordered" evidence="1">
    <location>
        <begin position="41"/>
        <end position="94"/>
    </location>
</feature>
<dbReference type="EMBL" id="JAFJMO010000009">
    <property type="protein sequence ID" value="KAJ8268495.1"/>
    <property type="molecule type" value="Genomic_DNA"/>
</dbReference>
<comment type="caution">
    <text evidence="2">The sequence shown here is derived from an EMBL/GenBank/DDBJ whole genome shotgun (WGS) entry which is preliminary data.</text>
</comment>
<evidence type="ECO:0000313" key="2">
    <source>
        <dbReference type="EMBL" id="KAJ8268495.1"/>
    </source>
</evidence>
<sequence length="147" mass="15792">MTGTCRKLLEYNKIHQSIVSGSQGEKRLRREPSPPHRLCRSVIPTRRTPDPRAINPPTPDRAASLRHLLGNGDKDGALNPAVTPPRRIAPAGGGLMAKNNEGAIGGRMPLSAAALFRRCCQIQPLRDSSVSSYGRPGGQGYSKGHLP</sequence>
<keyword evidence="3" id="KW-1185">Reference proteome</keyword>
<proteinExistence type="predicted"/>
<protein>
    <submittedName>
        <fullName evidence="2">Uncharacterized protein</fullName>
    </submittedName>
</protein>